<dbReference type="GO" id="GO:0005524">
    <property type="term" value="F:ATP binding"/>
    <property type="evidence" value="ECO:0007669"/>
    <property type="project" value="UniProtKB-UniRule"/>
</dbReference>
<dbReference type="EMBL" id="FZQA01000008">
    <property type="protein sequence ID" value="SNT75548.1"/>
    <property type="molecule type" value="Genomic_DNA"/>
</dbReference>
<dbReference type="PANTHER" id="PTHR22931">
    <property type="entry name" value="PHOSPHOENOLPYRUVATE DIKINASE-RELATED"/>
    <property type="match status" value="1"/>
</dbReference>
<keyword evidence="9 19" id="KW-0418">Kinase</keyword>
<feature type="domain" description="PEP-utilising enzyme mobile" evidence="16">
    <location>
        <begin position="458"/>
        <end position="538"/>
    </location>
</feature>
<evidence type="ECO:0000256" key="7">
    <source>
        <dbReference type="ARBA" id="ARBA00022723"/>
    </source>
</evidence>
<sequence>MTTASQAAATAAAGQKDGNAEAGTKWVYRFGAGRAEGDASMKNLLGGKGANLAEMSNLGLPVPPGFTITTEVCAYYYANGRRYPDGLVDAVNDALAEIGRQVGRTFADPKNPLLVSVRSGARASMPGMMDTVLNLGLADDTVKGLAALSGDARFAYDSYRRFIQMYSDVVLGVEHHVFEEILEAYKEQKDYFLDTEMKAEDWRAVIDQYKAAVEKALGKPFPQDPHEQLWGAIGAVFGSWRNERAETYRRLHNIPESWGTAVNVQAMVFGNMGETSATGVAFTRDPSTGEKAYYGEFLVNAQGEDVVAGIRTPQALTRRARLRAGEEAPSMEEAMPEAYAELAAIFDKLEKHYRDMQDIEFTVQEGKLWMLQTRTGKRTAKAALRIAVDLAKEGLISEEEAVMRVDPRSLDQLLHPSLDPDAPRDLLVKGLPASPGAASGEVVFSADEAERLAQEGRKVVLFRVETSPEDIHGMHAAVGVVTARGGMTSHAAVVARGMGRPCVCGAGDLRIDEKAGTFAVNGRIVKKGETVTIDGAAGAVYAGAVATVQPELSGDFAELMQWADRARRMKVRANAETPQDAETARGFGAEGIGLCRTEHMFFDADRIVAVREMILAEDRPGREAALAKLLPMQRADFEALFKVMRGLPVTIRLLDPPLHEFLPHSDAEIDEVAKASGMDAAKLKTRAQKLKEFNPMLGHRGCRLGISYPEIYEMQVRAILEAAVNVAKATGERATPEIMIPLVAMREELAVLKKRIETVAEAVFAEAGTRLDYLVGTMIELPRAALAADAIAEEAAFFSFGTNDLTQTTFGLSRDDSASFLPEYLRQNILARDPFVTLDREGVGALIEIAAEKGRKARPDIKLGICGEHGGDPDSIAFVEGVGLDYVSCSPYRTPIARLAAAQASLSKSAR</sequence>
<name>A0A239PZP2_9PROT</name>
<evidence type="ECO:0000259" key="16">
    <source>
        <dbReference type="Pfam" id="PF00391"/>
    </source>
</evidence>
<evidence type="ECO:0000256" key="12">
    <source>
        <dbReference type="PIRNR" id="PIRNR000853"/>
    </source>
</evidence>
<keyword evidence="7 15" id="KW-0479">Metal-binding</keyword>
<dbReference type="GO" id="GO:0050242">
    <property type="term" value="F:pyruvate, phosphate dikinase activity"/>
    <property type="evidence" value="ECO:0007669"/>
    <property type="project" value="UniProtKB-UniRule"/>
</dbReference>
<dbReference type="InterPro" id="IPR013815">
    <property type="entry name" value="ATP_grasp_subdomain_1"/>
</dbReference>
<comment type="catalytic activity">
    <reaction evidence="12">
        <text>pyruvate + phosphate + ATP = phosphoenolpyruvate + AMP + diphosphate + H(+)</text>
        <dbReference type="Rhea" id="RHEA:10756"/>
        <dbReference type="ChEBI" id="CHEBI:15361"/>
        <dbReference type="ChEBI" id="CHEBI:15378"/>
        <dbReference type="ChEBI" id="CHEBI:30616"/>
        <dbReference type="ChEBI" id="CHEBI:33019"/>
        <dbReference type="ChEBI" id="CHEBI:43474"/>
        <dbReference type="ChEBI" id="CHEBI:58702"/>
        <dbReference type="ChEBI" id="CHEBI:456215"/>
        <dbReference type="EC" id="2.7.9.1"/>
    </reaction>
</comment>
<reference evidence="19 20" key="1">
    <citation type="submission" date="2017-07" db="EMBL/GenBank/DDBJ databases">
        <authorList>
            <person name="Sun Z.S."/>
            <person name="Albrecht U."/>
            <person name="Echele G."/>
            <person name="Lee C.C."/>
        </authorList>
    </citation>
    <scope>NUCLEOTIDE SEQUENCE [LARGE SCALE GENOMIC DNA]</scope>
    <source>
        <strain evidence="19 20">CGMCC 1.12710</strain>
    </source>
</reference>
<dbReference type="SUPFAM" id="SSF56059">
    <property type="entry name" value="Glutathione synthetase ATP-binding domain-like"/>
    <property type="match status" value="1"/>
</dbReference>
<comment type="function">
    <text evidence="2">Catalyzes the reversible phosphorylation of pyruvate and phosphate.</text>
</comment>
<feature type="domain" description="PEP-utilising enzyme C-terminal" evidence="18">
    <location>
        <begin position="553"/>
        <end position="904"/>
    </location>
</feature>
<keyword evidence="10" id="KW-0067">ATP-binding</keyword>
<feature type="domain" description="Pyruvate phosphate dikinase AMP/ATP-binding" evidence="17">
    <location>
        <begin position="83"/>
        <end position="322"/>
    </location>
</feature>
<feature type="binding site" evidence="14">
    <location>
        <position position="803"/>
    </location>
    <ligand>
        <name>substrate</name>
    </ligand>
</feature>
<evidence type="ECO:0000256" key="6">
    <source>
        <dbReference type="ARBA" id="ARBA00022679"/>
    </source>
</evidence>
<evidence type="ECO:0000259" key="18">
    <source>
        <dbReference type="Pfam" id="PF02896"/>
    </source>
</evidence>
<protein>
    <recommendedName>
        <fullName evidence="5 12">Pyruvate, phosphate dikinase</fullName>
        <ecNumber evidence="4 12">2.7.9.1</ecNumber>
    </recommendedName>
</protein>
<evidence type="ECO:0000256" key="1">
    <source>
        <dbReference type="ARBA" id="ARBA00001946"/>
    </source>
</evidence>
<dbReference type="Gene3D" id="3.30.1490.20">
    <property type="entry name" value="ATP-grasp fold, A domain"/>
    <property type="match status" value="1"/>
</dbReference>
<dbReference type="Gene3D" id="1.10.189.10">
    <property type="entry name" value="Pyruvate Phosphate Dikinase, domain 2"/>
    <property type="match status" value="1"/>
</dbReference>
<evidence type="ECO:0000313" key="20">
    <source>
        <dbReference type="Proteomes" id="UP000198346"/>
    </source>
</evidence>
<dbReference type="InterPro" id="IPR000121">
    <property type="entry name" value="PEP_util_C"/>
</dbReference>
<evidence type="ECO:0000256" key="11">
    <source>
        <dbReference type="ARBA" id="ARBA00022842"/>
    </source>
</evidence>
<dbReference type="Gene3D" id="1.20.80.30">
    <property type="match status" value="1"/>
</dbReference>
<feature type="binding site" evidence="14">
    <location>
        <position position="804"/>
    </location>
    <ligand>
        <name>substrate</name>
    </ligand>
</feature>
<feature type="binding site" evidence="14">
    <location>
        <position position="802"/>
    </location>
    <ligand>
        <name>substrate</name>
    </ligand>
</feature>
<evidence type="ECO:0000256" key="5">
    <source>
        <dbReference type="ARBA" id="ARBA00020138"/>
    </source>
</evidence>
<evidence type="ECO:0000256" key="15">
    <source>
        <dbReference type="PIRSR" id="PIRSR000853-3"/>
    </source>
</evidence>
<keyword evidence="6" id="KW-0808">Transferase</keyword>
<feature type="domain" description="Pyruvate phosphate dikinase AMP/ATP-binding" evidence="17">
    <location>
        <begin position="43"/>
        <end position="79"/>
    </location>
</feature>
<accession>A0A239PZP2</accession>
<evidence type="ECO:0000256" key="8">
    <source>
        <dbReference type="ARBA" id="ARBA00022741"/>
    </source>
</evidence>
<feature type="active site" description="Proton donor" evidence="13">
    <location>
        <position position="866"/>
    </location>
</feature>
<dbReference type="EC" id="2.7.9.1" evidence="4 12"/>
<dbReference type="PIRSF" id="PIRSF000853">
    <property type="entry name" value="PPDK"/>
    <property type="match status" value="1"/>
</dbReference>
<feature type="binding site" evidence="15">
    <location>
        <position position="780"/>
    </location>
    <ligand>
        <name>Mg(2+)</name>
        <dbReference type="ChEBI" id="CHEBI:18420"/>
    </ligand>
</feature>
<evidence type="ECO:0000256" key="14">
    <source>
        <dbReference type="PIRSR" id="PIRSR000853-2"/>
    </source>
</evidence>
<feature type="binding site" evidence="14">
    <location>
        <position position="780"/>
    </location>
    <ligand>
        <name>substrate</name>
    </ligand>
</feature>
<evidence type="ECO:0000256" key="9">
    <source>
        <dbReference type="ARBA" id="ARBA00022777"/>
    </source>
</evidence>
<dbReference type="InterPro" id="IPR002192">
    <property type="entry name" value="PPDK_AMP/ATP-bd"/>
</dbReference>
<dbReference type="GO" id="GO:0046872">
    <property type="term" value="F:metal ion binding"/>
    <property type="evidence" value="ECO:0007669"/>
    <property type="project" value="UniProtKB-UniRule"/>
</dbReference>
<dbReference type="Pfam" id="PF00391">
    <property type="entry name" value="PEP-utilizers"/>
    <property type="match status" value="1"/>
</dbReference>
<dbReference type="Pfam" id="PF02896">
    <property type="entry name" value="PEP-utilizers_C"/>
    <property type="match status" value="1"/>
</dbReference>
<dbReference type="InterPro" id="IPR036637">
    <property type="entry name" value="Phosphohistidine_dom_sf"/>
</dbReference>
<evidence type="ECO:0000256" key="10">
    <source>
        <dbReference type="ARBA" id="ARBA00022840"/>
    </source>
</evidence>
<keyword evidence="19" id="KW-0670">Pyruvate</keyword>
<feature type="binding site" evidence="14">
    <location>
        <position position="801"/>
    </location>
    <ligand>
        <name>substrate</name>
    </ligand>
</feature>
<dbReference type="PROSITE" id="PS00370">
    <property type="entry name" value="PEP_ENZYMES_PHOS_SITE"/>
    <property type="match status" value="1"/>
</dbReference>
<dbReference type="GO" id="GO:0016301">
    <property type="term" value="F:kinase activity"/>
    <property type="evidence" value="ECO:0007669"/>
    <property type="project" value="UniProtKB-UniRule"/>
</dbReference>
<dbReference type="AlphaFoldDB" id="A0A239PZP2"/>
<dbReference type="InterPro" id="IPR008279">
    <property type="entry name" value="PEP-util_enz_mobile_dom"/>
</dbReference>
<feature type="binding site" evidence="15">
    <location>
        <position position="804"/>
    </location>
    <ligand>
        <name>Mg(2+)</name>
        <dbReference type="ChEBI" id="CHEBI:18420"/>
    </ligand>
</feature>
<evidence type="ECO:0000259" key="17">
    <source>
        <dbReference type="Pfam" id="PF01326"/>
    </source>
</evidence>
<feature type="binding site" evidence="14">
    <location>
        <position position="652"/>
    </location>
    <ligand>
        <name>substrate</name>
    </ligand>
</feature>
<dbReference type="Gene3D" id="3.50.30.10">
    <property type="entry name" value="Phosphohistidine domain"/>
    <property type="match status" value="1"/>
</dbReference>
<keyword evidence="11 15" id="KW-0460">Magnesium</keyword>
<dbReference type="InterPro" id="IPR010121">
    <property type="entry name" value="Pyruvate_phosphate_dikinase"/>
</dbReference>
<keyword evidence="20" id="KW-1185">Reference proteome</keyword>
<proteinExistence type="inferred from homology"/>
<dbReference type="InterPro" id="IPR018274">
    <property type="entry name" value="PEP_util_AS"/>
</dbReference>
<feature type="domain" description="Pyruvate phosphate dikinase AMP/ATP-binding" evidence="17">
    <location>
        <begin position="338"/>
        <end position="387"/>
    </location>
</feature>
<keyword evidence="8" id="KW-0547">Nucleotide-binding</keyword>
<evidence type="ECO:0000256" key="2">
    <source>
        <dbReference type="ARBA" id="ARBA00003144"/>
    </source>
</evidence>
<dbReference type="InterPro" id="IPR015813">
    <property type="entry name" value="Pyrv/PenolPyrv_kinase-like_dom"/>
</dbReference>
<dbReference type="SUPFAM" id="SSF51621">
    <property type="entry name" value="Phosphoenolpyruvate/pyruvate domain"/>
    <property type="match status" value="1"/>
</dbReference>
<feature type="active site" description="Tele-phosphohistidine intermediate" evidence="13">
    <location>
        <position position="490"/>
    </location>
</feature>
<dbReference type="SUPFAM" id="SSF52009">
    <property type="entry name" value="Phosphohistidine domain"/>
    <property type="match status" value="1"/>
</dbReference>
<dbReference type="Gene3D" id="3.30.470.20">
    <property type="entry name" value="ATP-grasp fold, B domain"/>
    <property type="match status" value="1"/>
</dbReference>
<evidence type="ECO:0000256" key="3">
    <source>
        <dbReference type="ARBA" id="ARBA00007837"/>
    </source>
</evidence>
<dbReference type="InterPro" id="IPR040442">
    <property type="entry name" value="Pyrv_kinase-like_dom_sf"/>
</dbReference>
<evidence type="ECO:0000256" key="4">
    <source>
        <dbReference type="ARBA" id="ARBA00011994"/>
    </source>
</evidence>
<comment type="similarity">
    <text evidence="3 12">Belongs to the PEP-utilizing enzyme family.</text>
</comment>
<evidence type="ECO:0000256" key="13">
    <source>
        <dbReference type="PIRSR" id="PIRSR000853-1"/>
    </source>
</evidence>
<evidence type="ECO:0000313" key="19">
    <source>
        <dbReference type="EMBL" id="SNT75548.1"/>
    </source>
</evidence>
<organism evidence="19 20">
    <name type="scientific">Amphiplicatus metriothermophilus</name>
    <dbReference type="NCBI Taxonomy" id="1519374"/>
    <lineage>
        <taxon>Bacteria</taxon>
        <taxon>Pseudomonadati</taxon>
        <taxon>Pseudomonadota</taxon>
        <taxon>Alphaproteobacteria</taxon>
        <taxon>Parvularculales</taxon>
        <taxon>Parvularculaceae</taxon>
        <taxon>Amphiplicatus</taxon>
    </lineage>
</organism>
<dbReference type="NCBIfam" id="TIGR01828">
    <property type="entry name" value="pyru_phos_dikin"/>
    <property type="match status" value="1"/>
</dbReference>
<dbReference type="PANTHER" id="PTHR22931:SF9">
    <property type="entry name" value="PYRUVATE, PHOSPHATE DIKINASE 1, CHLOROPLASTIC"/>
    <property type="match status" value="1"/>
</dbReference>
<gene>
    <name evidence="19" type="ORF">SAMN06297382_2798</name>
</gene>
<comment type="cofactor">
    <cofactor evidence="1 12 15">
        <name>Mg(2+)</name>
        <dbReference type="ChEBI" id="CHEBI:18420"/>
    </cofactor>
</comment>
<dbReference type="Gene3D" id="3.20.20.60">
    <property type="entry name" value="Phosphoenolpyruvate-binding domains"/>
    <property type="match status" value="1"/>
</dbReference>
<feature type="binding site" evidence="14">
    <location>
        <position position="596"/>
    </location>
    <ligand>
        <name>substrate</name>
    </ligand>
</feature>
<dbReference type="NCBIfam" id="NF004531">
    <property type="entry name" value="PRK05878.1"/>
    <property type="match status" value="1"/>
</dbReference>
<dbReference type="Proteomes" id="UP000198346">
    <property type="component" value="Unassembled WGS sequence"/>
</dbReference>
<dbReference type="Pfam" id="PF01326">
    <property type="entry name" value="PPDK_N"/>
    <property type="match status" value="3"/>
</dbReference>